<accession>A0A096AL31</accession>
<comment type="pathway">
    <text evidence="7 9">tRNA modification; N(7)-methylguanine-tRNA biosynthesis.</text>
</comment>
<protein>
    <recommendedName>
        <fullName evidence="9">tRNA (guanine-N(7)-)-methyltransferase</fullName>
        <ecNumber evidence="9">2.1.1.33</ecNumber>
    </recommendedName>
    <alternativeName>
        <fullName evidence="9">tRNA (guanine(46)-N(7))-methyltransferase</fullName>
    </alternativeName>
    <alternativeName>
        <fullName evidence="9">tRNA(m7G46)-methyltransferase</fullName>
    </alternativeName>
</protein>
<dbReference type="Gene3D" id="3.40.50.150">
    <property type="entry name" value="Vaccinia Virus protein VP39"/>
    <property type="match status" value="1"/>
</dbReference>
<organism evidence="11 12">
    <name type="scientific">Oligella urethralis DNF00040</name>
    <dbReference type="NCBI Taxonomy" id="1401065"/>
    <lineage>
        <taxon>Bacteria</taxon>
        <taxon>Pseudomonadati</taxon>
        <taxon>Pseudomonadota</taxon>
        <taxon>Betaproteobacteria</taxon>
        <taxon>Burkholderiales</taxon>
        <taxon>Alcaligenaceae</taxon>
        <taxon>Oligella</taxon>
    </lineage>
</organism>
<evidence type="ECO:0000256" key="3">
    <source>
        <dbReference type="ARBA" id="ARBA00022603"/>
    </source>
</evidence>
<comment type="caution">
    <text evidence="9">Lacks conserved residue(s) required for the propagation of feature annotation.</text>
</comment>
<dbReference type="PANTHER" id="PTHR23417:SF14">
    <property type="entry name" value="PENTACOTRIPEPTIDE-REPEAT REGION OF PRORP DOMAIN-CONTAINING PROTEIN"/>
    <property type="match status" value="1"/>
</dbReference>
<evidence type="ECO:0000313" key="11">
    <source>
        <dbReference type="EMBL" id="KGF31372.1"/>
    </source>
</evidence>
<sequence>MQTHDHMDTTPTTPAETEEKKDWGHIKSYVHRSTHITPGQRRALNGEIYERWCLRYQPGFIQYEEIFGRQAATVLEIGFGMGETTAKIATAAADKNFIGVEVFSGGVGSLLNRIEDEGITNIRIIQHDAVDVVNHMLAPDSLDGVHIYFPDPWPKKRHHKRRLVQSPFIKQLVSRIKPGGYLHCATDWEDYAMQMLEVLSHEEALKNRYPDFAPRPDYRPLTKFENRGLNLGYGVWDLIFEKKA</sequence>
<keyword evidence="6 9" id="KW-0819">tRNA processing</keyword>
<dbReference type="InterPro" id="IPR003358">
    <property type="entry name" value="tRNA_(Gua-N-7)_MeTrfase_Trmb"/>
</dbReference>
<evidence type="ECO:0000256" key="8">
    <source>
        <dbReference type="ARBA" id="ARBA00060767"/>
    </source>
</evidence>
<proteinExistence type="inferred from homology"/>
<evidence type="ECO:0000256" key="10">
    <source>
        <dbReference type="SAM" id="MobiDB-lite"/>
    </source>
</evidence>
<evidence type="ECO:0000256" key="1">
    <source>
        <dbReference type="ARBA" id="ARBA00000142"/>
    </source>
</evidence>
<keyword evidence="3 9" id="KW-0489">Methyltransferase</keyword>
<dbReference type="PROSITE" id="PS51625">
    <property type="entry name" value="SAM_MT_TRMB"/>
    <property type="match status" value="1"/>
</dbReference>
<dbReference type="UniPathway" id="UPA00989"/>
<evidence type="ECO:0000256" key="2">
    <source>
        <dbReference type="ARBA" id="ARBA00003015"/>
    </source>
</evidence>
<keyword evidence="4 9" id="KW-0808">Transferase</keyword>
<dbReference type="OrthoDB" id="9802090at2"/>
<feature type="binding site" evidence="9">
    <location>
        <begin position="222"/>
        <end position="225"/>
    </location>
    <ligand>
        <name>substrate</name>
    </ligand>
</feature>
<evidence type="ECO:0000256" key="6">
    <source>
        <dbReference type="ARBA" id="ARBA00022694"/>
    </source>
</evidence>
<gene>
    <name evidence="9" type="primary">trmB</name>
    <name evidence="11" type="ORF">HMPREF2130_03450</name>
</gene>
<feature type="binding site" evidence="9">
    <location>
        <position position="155"/>
    </location>
    <ligand>
        <name>substrate</name>
    </ligand>
</feature>
<evidence type="ECO:0000256" key="4">
    <source>
        <dbReference type="ARBA" id="ARBA00022679"/>
    </source>
</evidence>
<dbReference type="Pfam" id="PF02390">
    <property type="entry name" value="Methyltransf_4"/>
    <property type="match status" value="1"/>
</dbReference>
<feature type="binding site" evidence="9">
    <location>
        <position position="128"/>
    </location>
    <ligand>
        <name>S-adenosyl-L-methionine</name>
        <dbReference type="ChEBI" id="CHEBI:59789"/>
    </ligand>
</feature>
<reference evidence="11 12" key="1">
    <citation type="submission" date="2014-07" db="EMBL/GenBank/DDBJ databases">
        <authorList>
            <person name="McCorrison J."/>
            <person name="Sanka R."/>
            <person name="Torralba M."/>
            <person name="Gillis M."/>
            <person name="Haft D.H."/>
            <person name="Methe B."/>
            <person name="Sutton G."/>
            <person name="Nelson K.E."/>
        </authorList>
    </citation>
    <scope>NUCLEOTIDE SEQUENCE [LARGE SCALE GENOMIC DNA]</scope>
    <source>
        <strain evidence="11 12">DNF00040</strain>
    </source>
</reference>
<feature type="region of interest" description="Disordered" evidence="10">
    <location>
        <begin position="1"/>
        <end position="23"/>
    </location>
</feature>
<dbReference type="PANTHER" id="PTHR23417">
    <property type="entry name" value="3-DEOXY-D-MANNO-OCTULOSONIC-ACID TRANSFERASE/TRNA GUANINE-N 7 - -METHYLTRANSFERASE"/>
    <property type="match status" value="1"/>
</dbReference>
<dbReference type="eggNOG" id="COG0220">
    <property type="taxonomic scope" value="Bacteria"/>
</dbReference>
<feature type="binding site" evidence="9">
    <location>
        <position position="76"/>
    </location>
    <ligand>
        <name>S-adenosyl-L-methionine</name>
        <dbReference type="ChEBI" id="CHEBI:59789"/>
    </ligand>
</feature>
<dbReference type="InterPro" id="IPR029063">
    <property type="entry name" value="SAM-dependent_MTases_sf"/>
</dbReference>
<comment type="similarity">
    <text evidence="8 9">Belongs to the class I-like SAM-binding methyltransferase superfamily. TrmB family.</text>
</comment>
<comment type="caution">
    <text evidence="11">The sequence shown here is derived from an EMBL/GenBank/DDBJ whole genome shotgun (WGS) entry which is preliminary data.</text>
</comment>
<dbReference type="AlphaFoldDB" id="A0A096AL31"/>
<name>A0A096AL31_9BURK</name>
<dbReference type="FunFam" id="3.40.50.150:FF:000035">
    <property type="entry name" value="tRNA (guanine-N(7)-)-methyltransferase"/>
    <property type="match status" value="1"/>
</dbReference>
<feature type="binding site" evidence="9">
    <location>
        <position position="151"/>
    </location>
    <ligand>
        <name>S-adenosyl-L-methionine</name>
        <dbReference type="ChEBI" id="CHEBI:59789"/>
    </ligand>
</feature>
<dbReference type="GO" id="GO:0008176">
    <property type="term" value="F:tRNA (guanine(46)-N7)-methyltransferase activity"/>
    <property type="evidence" value="ECO:0007669"/>
    <property type="project" value="UniProtKB-UniRule"/>
</dbReference>
<dbReference type="SUPFAM" id="SSF53335">
    <property type="entry name" value="S-adenosyl-L-methionine-dependent methyltransferases"/>
    <property type="match status" value="1"/>
</dbReference>
<comment type="function">
    <text evidence="2 9">Catalyzes the formation of N(7)-methylguanine at position 46 (m7G46) in tRNA.</text>
</comment>
<dbReference type="EMBL" id="JRNI01000014">
    <property type="protein sequence ID" value="KGF31372.1"/>
    <property type="molecule type" value="Genomic_DNA"/>
</dbReference>
<evidence type="ECO:0000313" key="12">
    <source>
        <dbReference type="Proteomes" id="UP000029629"/>
    </source>
</evidence>
<evidence type="ECO:0000256" key="7">
    <source>
        <dbReference type="ARBA" id="ARBA00060552"/>
    </source>
</evidence>
<dbReference type="CDD" id="cd02440">
    <property type="entry name" value="AdoMet_MTases"/>
    <property type="match status" value="1"/>
</dbReference>
<dbReference type="InterPro" id="IPR055361">
    <property type="entry name" value="tRNA_methyltr_TrmB_bact"/>
</dbReference>
<feature type="binding site" evidence="9">
    <location>
        <position position="101"/>
    </location>
    <ligand>
        <name>S-adenosyl-L-methionine</name>
        <dbReference type="ChEBI" id="CHEBI:59789"/>
    </ligand>
</feature>
<dbReference type="NCBIfam" id="TIGR00091">
    <property type="entry name" value="tRNA (guanosine(46)-N7)-methyltransferase TrmB"/>
    <property type="match status" value="1"/>
</dbReference>
<evidence type="ECO:0000256" key="5">
    <source>
        <dbReference type="ARBA" id="ARBA00022691"/>
    </source>
</evidence>
<dbReference type="EC" id="2.1.1.33" evidence="9"/>
<feature type="binding site" evidence="9">
    <location>
        <position position="187"/>
    </location>
    <ligand>
        <name>substrate</name>
    </ligand>
</feature>
<evidence type="ECO:0000256" key="9">
    <source>
        <dbReference type="HAMAP-Rule" id="MF_01057"/>
    </source>
</evidence>
<keyword evidence="12" id="KW-1185">Reference proteome</keyword>
<dbReference type="Proteomes" id="UP000029629">
    <property type="component" value="Unassembled WGS sequence"/>
</dbReference>
<dbReference type="HAMAP" id="MF_01057">
    <property type="entry name" value="tRNA_methyltr_TrmB"/>
    <property type="match status" value="1"/>
</dbReference>
<dbReference type="RefSeq" id="WP_036558126.1">
    <property type="nucleotide sequence ID" value="NZ_JRNI01000014.1"/>
</dbReference>
<dbReference type="GO" id="GO:0043527">
    <property type="term" value="C:tRNA methyltransferase complex"/>
    <property type="evidence" value="ECO:0007669"/>
    <property type="project" value="TreeGrafter"/>
</dbReference>
<comment type="catalytic activity">
    <reaction evidence="1 9">
        <text>guanosine(46) in tRNA + S-adenosyl-L-methionine = N(7)-methylguanosine(46) in tRNA + S-adenosyl-L-homocysteine</text>
        <dbReference type="Rhea" id="RHEA:42708"/>
        <dbReference type="Rhea" id="RHEA-COMP:10188"/>
        <dbReference type="Rhea" id="RHEA-COMP:10189"/>
        <dbReference type="ChEBI" id="CHEBI:57856"/>
        <dbReference type="ChEBI" id="CHEBI:59789"/>
        <dbReference type="ChEBI" id="CHEBI:74269"/>
        <dbReference type="ChEBI" id="CHEBI:74480"/>
        <dbReference type="EC" id="2.1.1.33"/>
    </reaction>
</comment>
<keyword evidence="5 9" id="KW-0949">S-adenosyl-L-methionine</keyword>